<feature type="transmembrane region" description="Helical" evidence="1">
    <location>
        <begin position="268"/>
        <end position="289"/>
    </location>
</feature>
<reference evidence="2" key="1">
    <citation type="journal article" date="2020" name="bioRxiv">
        <title>Whole genome comparisons of ergot fungi reveals the divergence and evolution of species within the genus Claviceps are the result of varying mechanisms driving genome evolution and host range expansion.</title>
        <authorList>
            <person name="Wyka S.A."/>
            <person name="Mondo S.J."/>
            <person name="Liu M."/>
            <person name="Dettman J."/>
            <person name="Nalam V."/>
            <person name="Broders K.D."/>
        </authorList>
    </citation>
    <scope>NUCLEOTIDE SEQUENCE</scope>
    <source>
        <strain evidence="2">CCC 602</strain>
    </source>
</reference>
<evidence type="ECO:0000313" key="3">
    <source>
        <dbReference type="Proteomes" id="UP000748025"/>
    </source>
</evidence>
<feature type="transmembrane region" description="Helical" evidence="1">
    <location>
        <begin position="164"/>
        <end position="190"/>
    </location>
</feature>
<dbReference type="Pfam" id="PF06966">
    <property type="entry name" value="DUF1295"/>
    <property type="match status" value="1"/>
</dbReference>
<keyword evidence="1" id="KW-1133">Transmembrane helix</keyword>
<feature type="transmembrane region" description="Helical" evidence="1">
    <location>
        <begin position="136"/>
        <end position="158"/>
    </location>
</feature>
<evidence type="ECO:0000256" key="1">
    <source>
        <dbReference type="SAM" id="Phobius"/>
    </source>
</evidence>
<proteinExistence type="predicted"/>
<feature type="transmembrane region" description="Helical" evidence="1">
    <location>
        <begin position="98"/>
        <end position="115"/>
    </location>
</feature>
<keyword evidence="3" id="KW-1185">Reference proteome</keyword>
<keyword evidence="1" id="KW-0472">Membrane</keyword>
<dbReference type="OrthoDB" id="201504at2759"/>
<dbReference type="EMBL" id="SRPW01001991">
    <property type="protein sequence ID" value="KAG5997087.1"/>
    <property type="molecule type" value="Genomic_DNA"/>
</dbReference>
<evidence type="ECO:0000313" key="2">
    <source>
        <dbReference type="EMBL" id="KAG5997087.1"/>
    </source>
</evidence>
<dbReference type="AlphaFoldDB" id="A0A9P7N8A4"/>
<organism evidence="2 3">
    <name type="scientific">Claviceps pusilla</name>
    <dbReference type="NCBI Taxonomy" id="123648"/>
    <lineage>
        <taxon>Eukaryota</taxon>
        <taxon>Fungi</taxon>
        <taxon>Dikarya</taxon>
        <taxon>Ascomycota</taxon>
        <taxon>Pezizomycotina</taxon>
        <taxon>Sordariomycetes</taxon>
        <taxon>Hypocreomycetidae</taxon>
        <taxon>Hypocreales</taxon>
        <taxon>Clavicipitaceae</taxon>
        <taxon>Claviceps</taxon>
    </lineage>
</organism>
<dbReference type="PROSITE" id="PS50244">
    <property type="entry name" value="S5A_REDUCTASE"/>
    <property type="match status" value="1"/>
</dbReference>
<name>A0A9P7N8A4_9HYPO</name>
<evidence type="ECO:0008006" key="4">
    <source>
        <dbReference type="Google" id="ProtNLM"/>
    </source>
</evidence>
<dbReference type="GO" id="GO:0016020">
    <property type="term" value="C:membrane"/>
    <property type="evidence" value="ECO:0007669"/>
    <property type="project" value="TreeGrafter"/>
</dbReference>
<feature type="transmembrane region" description="Helical" evidence="1">
    <location>
        <begin position="21"/>
        <end position="41"/>
    </location>
</feature>
<dbReference type="PANTHER" id="PTHR32251">
    <property type="entry name" value="3-OXO-5-ALPHA-STEROID 4-DEHYDROGENASE"/>
    <property type="match status" value="1"/>
</dbReference>
<accession>A0A9P7N8A4</accession>
<dbReference type="Proteomes" id="UP000748025">
    <property type="component" value="Unassembled WGS sequence"/>
</dbReference>
<gene>
    <name evidence="2" type="ORF">E4U43_002736</name>
</gene>
<feature type="transmembrane region" description="Helical" evidence="1">
    <location>
        <begin position="228"/>
        <end position="248"/>
    </location>
</feature>
<dbReference type="PANTHER" id="PTHR32251:SF17">
    <property type="entry name" value="STEROID 5-ALPHA REDUCTASE C-TERMINAL DOMAIN-CONTAINING PROTEIN"/>
    <property type="match status" value="1"/>
</dbReference>
<dbReference type="InterPro" id="IPR010721">
    <property type="entry name" value="UstE-like"/>
</dbReference>
<protein>
    <recommendedName>
        <fullName evidence="4">Steroid 5-alpha reductase C-terminal domain-containing protein</fullName>
    </recommendedName>
</protein>
<dbReference type="Gene3D" id="1.20.120.1630">
    <property type="match status" value="1"/>
</dbReference>
<keyword evidence="1" id="KW-0812">Transmembrane</keyword>
<comment type="caution">
    <text evidence="2">The sequence shown here is derived from an EMBL/GenBank/DDBJ whole genome shotgun (WGS) entry which is preliminary data.</text>
</comment>
<sequence length="319" mass="34819">MTILNRLLHITNFQSPLLRTIVPSVGAAIAIQAAAGLPSVLAGTERFFDLSGSLTYLAVGALSLYLPQLRARAAGHAALPRLLSAFAGGGAGWNWRQVVLTGMAMTWATRLGYYLSDRITRDGHDPRFEKLRTQPLRFAACFFLQALWVSLMLMPVMALNAVPAAAWAAVPRLMLTDVLGLGVWTGGLVMESVADAQKSRWVEGKKKKEHDEQFLSRGLFSISRFPHYFGEISLWTGLATTAAGALALKPVQIALGLSGPAGLLTTTALSFMAPAFSSFLLIKVSGIPLTEARHDERFKDNEAYRAWKRDTPRLVPKLW</sequence>